<dbReference type="Proteomes" id="UP000622547">
    <property type="component" value="Unassembled WGS sequence"/>
</dbReference>
<organism evidence="3 4">
    <name type="scientific">Planotetraspora phitsanulokensis</name>
    <dbReference type="NCBI Taxonomy" id="575192"/>
    <lineage>
        <taxon>Bacteria</taxon>
        <taxon>Bacillati</taxon>
        <taxon>Actinomycetota</taxon>
        <taxon>Actinomycetes</taxon>
        <taxon>Streptosporangiales</taxon>
        <taxon>Streptosporangiaceae</taxon>
        <taxon>Planotetraspora</taxon>
    </lineage>
</organism>
<keyword evidence="2" id="KW-0472">Membrane</keyword>
<feature type="transmembrane region" description="Helical" evidence="2">
    <location>
        <begin position="94"/>
        <end position="111"/>
    </location>
</feature>
<evidence type="ECO:0000256" key="2">
    <source>
        <dbReference type="SAM" id="Phobius"/>
    </source>
</evidence>
<dbReference type="RefSeq" id="WP_204071160.1">
    <property type="nucleotide sequence ID" value="NZ_BAABHI010000039.1"/>
</dbReference>
<evidence type="ECO:0000313" key="4">
    <source>
        <dbReference type="Proteomes" id="UP000622547"/>
    </source>
</evidence>
<name>A0A8J3U1W8_9ACTN</name>
<evidence type="ECO:0000256" key="1">
    <source>
        <dbReference type="SAM" id="MobiDB-lite"/>
    </source>
</evidence>
<gene>
    <name evidence="3" type="ORF">Pph01_04450</name>
</gene>
<evidence type="ECO:0000313" key="3">
    <source>
        <dbReference type="EMBL" id="GII35442.1"/>
    </source>
</evidence>
<keyword evidence="2" id="KW-0812">Transmembrane</keyword>
<dbReference type="Pfam" id="PF09534">
    <property type="entry name" value="Trp_oprn_chp"/>
    <property type="match status" value="1"/>
</dbReference>
<keyword evidence="2" id="KW-1133">Transmembrane helix</keyword>
<feature type="region of interest" description="Disordered" evidence="1">
    <location>
        <begin position="177"/>
        <end position="229"/>
    </location>
</feature>
<dbReference type="NCBIfam" id="TIGR02234">
    <property type="entry name" value="trp_oprn_chp"/>
    <property type="match status" value="1"/>
</dbReference>
<protein>
    <recommendedName>
        <fullName evidence="5">TIGR02234 family membrane protein</fullName>
    </recommendedName>
</protein>
<feature type="transmembrane region" description="Helical" evidence="2">
    <location>
        <begin position="20"/>
        <end position="39"/>
    </location>
</feature>
<keyword evidence="4" id="KW-1185">Reference proteome</keyword>
<proteinExistence type="predicted"/>
<reference evidence="3 4" key="1">
    <citation type="submission" date="2021-01" db="EMBL/GenBank/DDBJ databases">
        <title>Whole genome shotgun sequence of Planotetraspora phitsanulokensis NBRC 104273.</title>
        <authorList>
            <person name="Komaki H."/>
            <person name="Tamura T."/>
        </authorList>
    </citation>
    <scope>NUCLEOTIDE SEQUENCE [LARGE SCALE GENOMIC DNA]</scope>
    <source>
        <strain evidence="3 4">NBRC 104273</strain>
    </source>
</reference>
<dbReference type="AlphaFoldDB" id="A0A8J3U1W8"/>
<dbReference type="EMBL" id="BOOP01000001">
    <property type="protein sequence ID" value="GII35442.1"/>
    <property type="molecule type" value="Genomic_DNA"/>
</dbReference>
<dbReference type="InterPro" id="IPR011746">
    <property type="entry name" value="Trp_synth-assoc_CHP"/>
</dbReference>
<dbReference type="InterPro" id="IPR019051">
    <property type="entry name" value="Trp_biosyn_TM_oprn/chp"/>
</dbReference>
<comment type="caution">
    <text evidence="3">The sequence shown here is derived from an EMBL/GenBank/DDBJ whole genome shotgun (WGS) entry which is preliminary data.</text>
</comment>
<evidence type="ECO:0008006" key="5">
    <source>
        <dbReference type="Google" id="ProtNLM"/>
    </source>
</evidence>
<accession>A0A8J3U1W8</accession>
<sequence length="229" mass="22966">MTTRNVTPVPGQARTARRSLAVWLITCAVGAGLVLVAAGRTWATVTLQSQTGAPGPAEVAVTGGEIAASLTPATLAALAAAVAVLATRGLARRAIAVVIALCGLAVAAASWTGTGSEAIAAAAREHATSAMMSSGAPVSESPVWAWPVLSIAGGLVLLAAGVAAVVWGARWPGMSGRYDRAGGDSRTGSAGEGRRGARPRKVTGERAMWEALDEGADPTLEPRQSHDDA</sequence>
<feature type="transmembrane region" description="Helical" evidence="2">
    <location>
        <begin position="144"/>
        <end position="167"/>
    </location>
</feature>
<feature type="transmembrane region" description="Helical" evidence="2">
    <location>
        <begin position="66"/>
        <end position="87"/>
    </location>
</feature>